<organism evidence="1 2">
    <name type="scientific">Parascaris equorum</name>
    <name type="common">Equine roundworm</name>
    <dbReference type="NCBI Taxonomy" id="6256"/>
    <lineage>
        <taxon>Eukaryota</taxon>
        <taxon>Metazoa</taxon>
        <taxon>Ecdysozoa</taxon>
        <taxon>Nematoda</taxon>
        <taxon>Chromadorea</taxon>
        <taxon>Rhabditida</taxon>
        <taxon>Spirurina</taxon>
        <taxon>Ascaridomorpha</taxon>
        <taxon>Ascaridoidea</taxon>
        <taxon>Ascarididae</taxon>
        <taxon>Parascaris</taxon>
    </lineage>
</organism>
<dbReference type="Proteomes" id="UP000887564">
    <property type="component" value="Unplaced"/>
</dbReference>
<evidence type="ECO:0000313" key="2">
    <source>
        <dbReference type="WBParaSite" id="PEQ_0000576301-mRNA-1"/>
    </source>
</evidence>
<reference evidence="2" key="1">
    <citation type="submission" date="2022-11" db="UniProtKB">
        <authorList>
            <consortium name="WormBaseParasite"/>
        </authorList>
    </citation>
    <scope>IDENTIFICATION</scope>
</reference>
<evidence type="ECO:0000313" key="1">
    <source>
        <dbReference type="Proteomes" id="UP000887564"/>
    </source>
</evidence>
<protein>
    <submittedName>
        <fullName evidence="2">Uncharacterized protein</fullName>
    </submittedName>
</protein>
<keyword evidence="1" id="KW-1185">Reference proteome</keyword>
<name>A0A914RGY5_PAREQ</name>
<proteinExistence type="predicted"/>
<accession>A0A914RGY5</accession>
<dbReference type="AlphaFoldDB" id="A0A914RGY5"/>
<dbReference type="WBParaSite" id="PEQ_0000576301-mRNA-1">
    <property type="protein sequence ID" value="PEQ_0000576301-mRNA-1"/>
    <property type="gene ID" value="PEQ_0000576301"/>
</dbReference>
<sequence length="77" mass="8468">MVPLLVHWSNCNGQIFEDIIKQIRKCCAVEAQRKKMVSSERPIFMLLHGHKSVIIGPAIGLAQAIGVVAADRGETRS</sequence>